<dbReference type="EMBL" id="CP136865">
    <property type="protein sequence ID" value="WOJ97877.1"/>
    <property type="molecule type" value="Genomic_DNA"/>
</dbReference>
<dbReference type="Gene3D" id="3.40.1440.10">
    <property type="entry name" value="GIY-YIG endonuclease"/>
    <property type="match status" value="1"/>
</dbReference>
<comment type="similarity">
    <text evidence="1">Belongs to the UPF0213 family.</text>
</comment>
<dbReference type="InterPro" id="IPR050190">
    <property type="entry name" value="UPF0213_domain"/>
</dbReference>
<keyword evidence="5" id="KW-1185">Reference proteome</keyword>
<reference evidence="4 5" key="1">
    <citation type="submission" date="2023-10" db="EMBL/GenBank/DDBJ databases">
        <title>Two novel species belonging to the OM43/NOR5 clade.</title>
        <authorList>
            <person name="Park M."/>
        </authorList>
    </citation>
    <scope>NUCLEOTIDE SEQUENCE [LARGE SCALE GENOMIC DNA]</scope>
    <source>
        <strain evidence="4 5">IMCC45268</strain>
    </source>
</reference>
<evidence type="ECO:0000256" key="2">
    <source>
        <dbReference type="SAM" id="MobiDB-lite"/>
    </source>
</evidence>
<protein>
    <submittedName>
        <fullName evidence="4">GIY-YIG nuclease family protein</fullName>
    </submittedName>
</protein>
<evidence type="ECO:0000313" key="5">
    <source>
        <dbReference type="Proteomes" id="UP001626549"/>
    </source>
</evidence>
<dbReference type="Pfam" id="PF01541">
    <property type="entry name" value="GIY-YIG"/>
    <property type="match status" value="1"/>
</dbReference>
<gene>
    <name evidence="4" type="ORF">R0137_04695</name>
</gene>
<dbReference type="PANTHER" id="PTHR34477:SF1">
    <property type="entry name" value="UPF0213 PROTEIN YHBQ"/>
    <property type="match status" value="1"/>
</dbReference>
<name>A0ABZ0IFQ4_9GAMM</name>
<dbReference type="InterPro" id="IPR000305">
    <property type="entry name" value="GIY-YIG_endonuc"/>
</dbReference>
<evidence type="ECO:0000259" key="3">
    <source>
        <dbReference type="PROSITE" id="PS50164"/>
    </source>
</evidence>
<organism evidence="4 5">
    <name type="scientific">Congregibacter brevis</name>
    <dbReference type="NCBI Taxonomy" id="3081201"/>
    <lineage>
        <taxon>Bacteria</taxon>
        <taxon>Pseudomonadati</taxon>
        <taxon>Pseudomonadota</taxon>
        <taxon>Gammaproteobacteria</taxon>
        <taxon>Cellvibrionales</taxon>
        <taxon>Halieaceae</taxon>
        <taxon>Congregibacter</taxon>
    </lineage>
</organism>
<dbReference type="SUPFAM" id="SSF82771">
    <property type="entry name" value="GIY-YIG endonuclease"/>
    <property type="match status" value="1"/>
</dbReference>
<dbReference type="PROSITE" id="PS50164">
    <property type="entry name" value="GIY_YIG"/>
    <property type="match status" value="1"/>
</dbReference>
<accession>A0ABZ0IFQ4</accession>
<dbReference type="RefSeq" id="WP_407328952.1">
    <property type="nucleotide sequence ID" value="NZ_CP136865.1"/>
</dbReference>
<dbReference type="Proteomes" id="UP001626549">
    <property type="component" value="Chromosome"/>
</dbReference>
<evidence type="ECO:0000256" key="1">
    <source>
        <dbReference type="ARBA" id="ARBA00007435"/>
    </source>
</evidence>
<dbReference type="PANTHER" id="PTHR34477">
    <property type="entry name" value="UPF0213 PROTEIN YHBQ"/>
    <property type="match status" value="1"/>
</dbReference>
<dbReference type="InterPro" id="IPR035901">
    <property type="entry name" value="GIY-YIG_endonuc_sf"/>
</dbReference>
<feature type="domain" description="GIY-YIG" evidence="3">
    <location>
        <begin position="27"/>
        <end position="104"/>
    </location>
</feature>
<sequence length="116" mass="12789">MAPRVGLLGSKESPDKPGSPEPTTSSEDWLVYMLRCADGSLYTGVTRDLVRRLRQHNGEIVGGASYTRGRRPVTAIWVEVRQSRSAAQVREAEVKRLSRADKLSLVRSSPREIPAG</sequence>
<dbReference type="CDD" id="cd10456">
    <property type="entry name" value="GIY-YIG_UPF0213"/>
    <property type="match status" value="1"/>
</dbReference>
<proteinExistence type="inferred from homology"/>
<evidence type="ECO:0000313" key="4">
    <source>
        <dbReference type="EMBL" id="WOJ97877.1"/>
    </source>
</evidence>
<feature type="region of interest" description="Disordered" evidence="2">
    <location>
        <begin position="1"/>
        <end position="27"/>
    </location>
</feature>